<evidence type="ECO:0000313" key="2">
    <source>
        <dbReference type="EMBL" id="CAJ1072366.1"/>
    </source>
</evidence>
<keyword evidence="2" id="KW-0966">Cell projection</keyword>
<organism evidence="2 3">
    <name type="scientific">Xyrichtys novacula</name>
    <name type="common">Pearly razorfish</name>
    <name type="synonym">Hemipteronotus novacula</name>
    <dbReference type="NCBI Taxonomy" id="13765"/>
    <lineage>
        <taxon>Eukaryota</taxon>
        <taxon>Metazoa</taxon>
        <taxon>Chordata</taxon>
        <taxon>Craniata</taxon>
        <taxon>Vertebrata</taxon>
        <taxon>Euteleostomi</taxon>
        <taxon>Actinopterygii</taxon>
        <taxon>Neopterygii</taxon>
        <taxon>Teleostei</taxon>
        <taxon>Neoteleostei</taxon>
        <taxon>Acanthomorphata</taxon>
        <taxon>Eupercaria</taxon>
        <taxon>Labriformes</taxon>
        <taxon>Labridae</taxon>
        <taxon>Xyrichtys</taxon>
    </lineage>
</organism>
<keyword evidence="2" id="KW-0969">Cilium</keyword>
<accession>A0AAV1GE57</accession>
<evidence type="ECO:0000256" key="1">
    <source>
        <dbReference type="SAM" id="MobiDB-lite"/>
    </source>
</evidence>
<feature type="compositionally biased region" description="Acidic residues" evidence="1">
    <location>
        <begin position="19"/>
        <end position="30"/>
    </location>
</feature>
<feature type="region of interest" description="Disordered" evidence="1">
    <location>
        <begin position="1"/>
        <end position="170"/>
    </location>
</feature>
<name>A0AAV1GE57_XYRNO</name>
<evidence type="ECO:0000313" key="3">
    <source>
        <dbReference type="Proteomes" id="UP001178508"/>
    </source>
</evidence>
<feature type="compositionally biased region" description="Basic and acidic residues" evidence="1">
    <location>
        <begin position="1"/>
        <end position="18"/>
    </location>
</feature>
<reference evidence="2" key="1">
    <citation type="submission" date="2023-08" db="EMBL/GenBank/DDBJ databases">
        <authorList>
            <person name="Alioto T."/>
            <person name="Alioto T."/>
            <person name="Gomez Garrido J."/>
        </authorList>
    </citation>
    <scope>NUCLEOTIDE SEQUENCE</scope>
</reference>
<dbReference type="Proteomes" id="UP001178508">
    <property type="component" value="Chromosome 14"/>
</dbReference>
<gene>
    <name evidence="2" type="ORF">XNOV1_A028024</name>
</gene>
<feature type="compositionally biased region" description="Basic residues" evidence="1">
    <location>
        <begin position="127"/>
        <end position="143"/>
    </location>
</feature>
<proteinExistence type="predicted"/>
<sequence length="193" mass="21928">MEKQTVKLMMEQRRRLETMLEESEPEEETEGEKTGEKEDEDVQKEGGFTSQEVMAEEEGEEDEDAVMLRVMRPRRLSRSLSQTESLSKTLPSSNHQEDTTVFSESDQLSSVNLTRDSTRSGSQARLGKGKRSSSSGLKKKVSKIRSSTFEEPKSVQKKGNSKRKNKLSDPFPQWVVDLMVNIEEATTHQLVVE</sequence>
<keyword evidence="2" id="KW-0282">Flagellum</keyword>
<feature type="compositionally biased region" description="Polar residues" evidence="1">
    <location>
        <begin position="78"/>
        <end position="123"/>
    </location>
</feature>
<dbReference type="AlphaFoldDB" id="A0AAV1GE57"/>
<dbReference type="EMBL" id="OY660877">
    <property type="protein sequence ID" value="CAJ1072366.1"/>
    <property type="molecule type" value="Genomic_DNA"/>
</dbReference>
<protein>
    <submittedName>
        <fullName evidence="2">Cilia- and flagella-associated protein 251-like isoform X1</fullName>
    </submittedName>
</protein>
<feature type="compositionally biased region" description="Acidic residues" evidence="1">
    <location>
        <begin position="54"/>
        <end position="65"/>
    </location>
</feature>
<feature type="compositionally biased region" description="Basic residues" evidence="1">
    <location>
        <begin position="155"/>
        <end position="165"/>
    </location>
</feature>
<keyword evidence="3" id="KW-1185">Reference proteome</keyword>